<comment type="caution">
    <text evidence="7">The sequence shown here is derived from an EMBL/GenBank/DDBJ whole genome shotgun (WGS) entry which is preliminary data.</text>
</comment>
<dbReference type="InterPro" id="IPR017853">
    <property type="entry name" value="GH"/>
</dbReference>
<dbReference type="GO" id="GO:0000272">
    <property type="term" value="P:polysaccharide catabolic process"/>
    <property type="evidence" value="ECO:0007669"/>
    <property type="project" value="InterPro"/>
</dbReference>
<keyword evidence="2 7" id="KW-0378">Hydrolase</keyword>
<proteinExistence type="inferred from homology"/>
<dbReference type="Pfam" id="PF00150">
    <property type="entry name" value="Cellulase"/>
    <property type="match status" value="1"/>
</dbReference>
<evidence type="ECO:0000259" key="5">
    <source>
        <dbReference type="Pfam" id="PF00150"/>
    </source>
</evidence>
<dbReference type="InterPro" id="IPR052066">
    <property type="entry name" value="Glycosphingolipid_Hydrolases"/>
</dbReference>
<dbReference type="InterPro" id="IPR041036">
    <property type="entry name" value="GH5_C"/>
</dbReference>
<accession>A0A1X2I0P6</accession>
<feature type="domain" description="Glycoside hydrolase family 5 C-terminal" evidence="6">
    <location>
        <begin position="640"/>
        <end position="743"/>
    </location>
</feature>
<dbReference type="EMBL" id="MCGE01000037">
    <property type="protein sequence ID" value="ORZ06844.1"/>
    <property type="molecule type" value="Genomic_DNA"/>
</dbReference>
<dbReference type="PROSITE" id="PS00659">
    <property type="entry name" value="GLYCOSYL_HYDROL_F5"/>
    <property type="match status" value="1"/>
</dbReference>
<feature type="domain" description="Glycoside hydrolase family 5" evidence="5">
    <location>
        <begin position="133"/>
        <end position="310"/>
    </location>
</feature>
<gene>
    <name evidence="7" type="ORF">BCR42DRAFT_426548</name>
</gene>
<dbReference type="GO" id="GO:1904462">
    <property type="term" value="P:ergosteryl 3-beta-D-glucoside catabolic process"/>
    <property type="evidence" value="ECO:0007669"/>
    <property type="project" value="TreeGrafter"/>
</dbReference>
<reference evidence="7 8" key="1">
    <citation type="submission" date="2016-07" db="EMBL/GenBank/DDBJ databases">
        <title>Pervasive Adenine N6-methylation of Active Genes in Fungi.</title>
        <authorList>
            <consortium name="DOE Joint Genome Institute"/>
            <person name="Mondo S.J."/>
            <person name="Dannebaum R.O."/>
            <person name="Kuo R.C."/>
            <person name="Labutti K."/>
            <person name="Haridas S."/>
            <person name="Kuo A."/>
            <person name="Salamov A."/>
            <person name="Ahrendt S.R."/>
            <person name="Lipzen A."/>
            <person name="Sullivan W."/>
            <person name="Andreopoulos W.B."/>
            <person name="Clum A."/>
            <person name="Lindquist E."/>
            <person name="Daum C."/>
            <person name="Ramamoorthy G.K."/>
            <person name="Gryganskyi A."/>
            <person name="Culley D."/>
            <person name="Magnuson J.K."/>
            <person name="James T.Y."/>
            <person name="O'Malley M.A."/>
            <person name="Stajich J.E."/>
            <person name="Spatafora J.W."/>
            <person name="Visel A."/>
            <person name="Grigoriev I.V."/>
        </authorList>
    </citation>
    <scope>NUCLEOTIDE SEQUENCE [LARGE SCALE GENOMIC DNA]</scope>
    <source>
        <strain evidence="7 8">NRRL 1336</strain>
    </source>
</reference>
<feature type="region of interest" description="Disordered" evidence="4">
    <location>
        <begin position="28"/>
        <end position="65"/>
    </location>
</feature>
<evidence type="ECO:0000256" key="1">
    <source>
        <dbReference type="ARBA" id="ARBA00005641"/>
    </source>
</evidence>
<evidence type="ECO:0000256" key="3">
    <source>
        <dbReference type="ARBA" id="ARBA00023295"/>
    </source>
</evidence>
<dbReference type="SUPFAM" id="SSF51445">
    <property type="entry name" value="(Trans)glycosidases"/>
    <property type="match status" value="1"/>
</dbReference>
<dbReference type="GO" id="GO:0050295">
    <property type="term" value="F:steryl-beta-glucosidase activity"/>
    <property type="evidence" value="ECO:0007669"/>
    <property type="project" value="TreeGrafter"/>
</dbReference>
<dbReference type="Gene3D" id="3.20.20.80">
    <property type="entry name" value="Glycosidases"/>
    <property type="match status" value="1"/>
</dbReference>
<protein>
    <submittedName>
        <fullName evidence="7">Glycoside hydrolase superfamily</fullName>
    </submittedName>
</protein>
<dbReference type="InterPro" id="IPR001547">
    <property type="entry name" value="Glyco_hydro_5"/>
</dbReference>
<evidence type="ECO:0000256" key="4">
    <source>
        <dbReference type="SAM" id="MobiDB-lite"/>
    </source>
</evidence>
<dbReference type="Pfam" id="PF18564">
    <property type="entry name" value="Glyco_hydro_5_C"/>
    <property type="match status" value="1"/>
</dbReference>
<evidence type="ECO:0000256" key="2">
    <source>
        <dbReference type="ARBA" id="ARBA00022801"/>
    </source>
</evidence>
<evidence type="ECO:0000313" key="8">
    <source>
        <dbReference type="Proteomes" id="UP000193560"/>
    </source>
</evidence>
<organism evidence="7 8">
    <name type="scientific">Absidia repens</name>
    <dbReference type="NCBI Taxonomy" id="90262"/>
    <lineage>
        <taxon>Eukaryota</taxon>
        <taxon>Fungi</taxon>
        <taxon>Fungi incertae sedis</taxon>
        <taxon>Mucoromycota</taxon>
        <taxon>Mucoromycotina</taxon>
        <taxon>Mucoromycetes</taxon>
        <taxon>Mucorales</taxon>
        <taxon>Cunninghamellaceae</taxon>
        <taxon>Absidia</taxon>
    </lineage>
</organism>
<comment type="similarity">
    <text evidence="1">Belongs to the glycosyl hydrolase 5 (cellulase A) family.</text>
</comment>
<dbReference type="InterPro" id="IPR018087">
    <property type="entry name" value="Glyco_hydro_5_CS"/>
</dbReference>
<dbReference type="STRING" id="90262.A0A1X2I0P6"/>
<feature type="compositionally biased region" description="Low complexity" evidence="4">
    <location>
        <begin position="48"/>
        <end position="65"/>
    </location>
</feature>
<keyword evidence="8" id="KW-1185">Reference proteome</keyword>
<dbReference type="Proteomes" id="UP000193560">
    <property type="component" value="Unassembled WGS sequence"/>
</dbReference>
<name>A0A1X2I0P6_9FUNG</name>
<dbReference type="PANTHER" id="PTHR31308">
    <property type="match status" value="1"/>
</dbReference>
<keyword evidence="3" id="KW-0326">Glycosidase</keyword>
<dbReference type="Gene3D" id="2.60.40.1180">
    <property type="entry name" value="Golgi alpha-mannosidase II"/>
    <property type="match status" value="1"/>
</dbReference>
<dbReference type="PANTHER" id="PTHR31308:SF5">
    <property type="entry name" value="ERGOSTERYL-BETA-GLUCOSIDASE"/>
    <property type="match status" value="1"/>
</dbReference>
<sequence length="758" mass="85828">MVTENITEPVALNENIERVKAVSLPLTSSNSTSLTSINKSVLDEDESTTNTSATTPPVPATTKTASISTVRHHGQWFKDDMGRTLLIRGVNVCGSSKLPTRPYAGSTHLYDETFWDHTNVSFVNRPFPLDEARHHFARLKAWGFTCLRLLIPWEALEHKRGIYDEEFIDYLRDLITIMADYDIYCFIDPHQDTWSRFSGGSGAPGWTLELAGLDMKSFKETGAAYVHNTNAVPGDPLPMVWPTNYTKLACCTMFTLFWAGDVFAPNHRFEGQSIQHILQSCFINSFKHLAERLQDLNNVIGFEVMNEPHPGYIGLSTLKEFDPIVNLIFGDAPTPLQSFALGDGIPQKVGVYIKSWPFPTKKSHSRVINASKTSAWSGNQTCIWKQHGVWGLKDDKPVLLASDYFSKHPETGKKVDFYQDFYVPFVNKYAQAIQSVKSSLYCFVEPLANEKSPVFNNEDHHHNMIFAPHWYDLNCVFYKKFDGKVTHDVQALQNGGNVISATYFGQKGVKRNYSRQIKNIKQSGLDNMGKTPSLFGEVGIPMDINDRHAFKTGDYTHQTRFMDAVIHSLEENLVNFTLWNYDANNDHEYGDHWNGENFSIYSSKHRPKSSRVSSENLATLDSIDDIDLNEGGRVLGAALRPYAGKIAGIPEKSSFKMDQLSYTLVFRPFDDNHIQELKELGFDTSSPSSNQTEIYVPNYHYQDIEIDIQASHGQCERIPEKQMLYHRFNKDDIGKGQVITITIKPVGSSDKQNKCRIM</sequence>
<dbReference type="InterPro" id="IPR013780">
    <property type="entry name" value="Glyco_hydro_b"/>
</dbReference>
<evidence type="ECO:0000259" key="6">
    <source>
        <dbReference type="Pfam" id="PF18564"/>
    </source>
</evidence>
<dbReference type="OrthoDB" id="9971853at2759"/>
<dbReference type="AlphaFoldDB" id="A0A1X2I0P6"/>
<evidence type="ECO:0000313" key="7">
    <source>
        <dbReference type="EMBL" id="ORZ06844.1"/>
    </source>
</evidence>